<organism evidence="1 2">
    <name type="scientific">Fibroporia radiculosa</name>
    <dbReference type="NCBI Taxonomy" id="599839"/>
    <lineage>
        <taxon>Eukaryota</taxon>
        <taxon>Fungi</taxon>
        <taxon>Dikarya</taxon>
        <taxon>Basidiomycota</taxon>
        <taxon>Agaricomycotina</taxon>
        <taxon>Agaricomycetes</taxon>
        <taxon>Polyporales</taxon>
        <taxon>Fibroporiaceae</taxon>
        <taxon>Fibroporia</taxon>
    </lineage>
</organism>
<dbReference type="HOGENOM" id="CLU_3415218_0_0_1"/>
<dbReference type="Proteomes" id="UP000006352">
    <property type="component" value="Unassembled WGS sequence"/>
</dbReference>
<reference evidence="1 2" key="1">
    <citation type="journal article" date="2012" name="Appl. Environ. Microbiol.">
        <title>Short-read sequencing for genomic analysis of the brown rot fungus Fibroporia radiculosa.</title>
        <authorList>
            <person name="Tang J.D."/>
            <person name="Perkins A.D."/>
            <person name="Sonstegard T.S."/>
            <person name="Schroeder S.G."/>
            <person name="Burgess S.C."/>
            <person name="Diehl S.V."/>
        </authorList>
    </citation>
    <scope>NUCLEOTIDE SEQUENCE [LARGE SCALE GENOMIC DNA]</scope>
    <source>
        <strain evidence="1 2">TFFH 294</strain>
    </source>
</reference>
<evidence type="ECO:0000313" key="1">
    <source>
        <dbReference type="EMBL" id="CCM05390.1"/>
    </source>
</evidence>
<evidence type="ECO:0000313" key="2">
    <source>
        <dbReference type="Proteomes" id="UP000006352"/>
    </source>
</evidence>
<dbReference type="AlphaFoldDB" id="J4GVB8"/>
<dbReference type="EMBL" id="HE797189">
    <property type="protein sequence ID" value="CCM05390.1"/>
    <property type="molecule type" value="Genomic_DNA"/>
</dbReference>
<keyword evidence="2" id="KW-1185">Reference proteome</keyword>
<proteinExistence type="predicted"/>
<gene>
    <name evidence="1" type="ORF">FIBRA_07606</name>
</gene>
<name>J4GVB8_9APHY</name>
<accession>J4GVB8</accession>
<protein>
    <submittedName>
        <fullName evidence="1">Uncharacterized protein</fullName>
    </submittedName>
</protein>
<dbReference type="InParanoid" id="J4GVB8"/>
<sequence>MADGGPPPEPNLEVVEFRRLQTLAHVV</sequence>